<comment type="caution">
    <text evidence="2">The sequence shown here is derived from an EMBL/GenBank/DDBJ whole genome shotgun (WGS) entry which is preliminary data.</text>
</comment>
<feature type="compositionally biased region" description="Polar residues" evidence="1">
    <location>
        <begin position="96"/>
        <end position="119"/>
    </location>
</feature>
<sequence>MHTVCSQDKSVWERPECCAELEQHACDHAKLIRPFHSSPTFTPHASILPSPPLPHLLLPSLARASRLPKRASFLPKHQRGRQEDTLHAFQSTLNYLRGSPTLQTRGEPQSDSSELSNPQDAACVEFPRR</sequence>
<dbReference type="EMBL" id="VSRR010028879">
    <property type="protein sequence ID" value="MPC69100.1"/>
    <property type="molecule type" value="Genomic_DNA"/>
</dbReference>
<proteinExistence type="predicted"/>
<evidence type="ECO:0000256" key="1">
    <source>
        <dbReference type="SAM" id="MobiDB-lite"/>
    </source>
</evidence>
<organism evidence="2 3">
    <name type="scientific">Portunus trituberculatus</name>
    <name type="common">Swimming crab</name>
    <name type="synonym">Neptunus trituberculatus</name>
    <dbReference type="NCBI Taxonomy" id="210409"/>
    <lineage>
        <taxon>Eukaryota</taxon>
        <taxon>Metazoa</taxon>
        <taxon>Ecdysozoa</taxon>
        <taxon>Arthropoda</taxon>
        <taxon>Crustacea</taxon>
        <taxon>Multicrustacea</taxon>
        <taxon>Malacostraca</taxon>
        <taxon>Eumalacostraca</taxon>
        <taxon>Eucarida</taxon>
        <taxon>Decapoda</taxon>
        <taxon>Pleocyemata</taxon>
        <taxon>Brachyura</taxon>
        <taxon>Eubrachyura</taxon>
        <taxon>Portunoidea</taxon>
        <taxon>Portunidae</taxon>
        <taxon>Portuninae</taxon>
        <taxon>Portunus</taxon>
    </lineage>
</organism>
<name>A0A5B7HA50_PORTR</name>
<reference evidence="2 3" key="1">
    <citation type="submission" date="2019-05" db="EMBL/GenBank/DDBJ databases">
        <title>Another draft genome of Portunus trituberculatus and its Hox gene families provides insights of decapod evolution.</title>
        <authorList>
            <person name="Jeong J.-H."/>
            <person name="Song I."/>
            <person name="Kim S."/>
            <person name="Choi T."/>
            <person name="Kim D."/>
            <person name="Ryu S."/>
            <person name="Kim W."/>
        </authorList>
    </citation>
    <scope>NUCLEOTIDE SEQUENCE [LARGE SCALE GENOMIC DNA]</scope>
    <source>
        <tissue evidence="2">Muscle</tissue>
    </source>
</reference>
<dbReference type="AlphaFoldDB" id="A0A5B7HA50"/>
<protein>
    <submittedName>
        <fullName evidence="2">Uncharacterized protein</fullName>
    </submittedName>
</protein>
<gene>
    <name evidence="2" type="ORF">E2C01_063315</name>
</gene>
<keyword evidence="3" id="KW-1185">Reference proteome</keyword>
<dbReference type="Proteomes" id="UP000324222">
    <property type="component" value="Unassembled WGS sequence"/>
</dbReference>
<evidence type="ECO:0000313" key="2">
    <source>
        <dbReference type="EMBL" id="MPC69100.1"/>
    </source>
</evidence>
<accession>A0A5B7HA50</accession>
<feature type="region of interest" description="Disordered" evidence="1">
    <location>
        <begin position="96"/>
        <end position="129"/>
    </location>
</feature>
<evidence type="ECO:0000313" key="3">
    <source>
        <dbReference type="Proteomes" id="UP000324222"/>
    </source>
</evidence>